<proteinExistence type="predicted"/>
<accession>A0A6G4TTE5</accession>
<dbReference type="EMBL" id="JAAKZV010000011">
    <property type="protein sequence ID" value="NGN63255.1"/>
    <property type="molecule type" value="Genomic_DNA"/>
</dbReference>
<gene>
    <name evidence="2" type="ORF">G5C51_04955</name>
</gene>
<dbReference type="InterPro" id="IPR027860">
    <property type="entry name" value="DUF4429"/>
</dbReference>
<evidence type="ECO:0000313" key="2">
    <source>
        <dbReference type="EMBL" id="NGN63255.1"/>
    </source>
</evidence>
<comment type="caution">
    <text evidence="2">The sequence shown here is derived from an EMBL/GenBank/DDBJ whole genome shotgun (WGS) entry which is preliminary data.</text>
</comment>
<reference evidence="2 3" key="1">
    <citation type="submission" date="2020-02" db="EMBL/GenBank/DDBJ databases">
        <title>Whole-genome analyses of novel actinobacteria.</title>
        <authorList>
            <person name="Sahin N."/>
        </authorList>
    </citation>
    <scope>NUCLEOTIDE SEQUENCE [LARGE SCALE GENOMIC DNA]</scope>
    <source>
        <strain evidence="2 3">A7024</strain>
    </source>
</reference>
<dbReference type="AlphaFoldDB" id="A0A6G4TTE5"/>
<evidence type="ECO:0000259" key="1">
    <source>
        <dbReference type="Pfam" id="PF14472"/>
    </source>
</evidence>
<evidence type="ECO:0000313" key="3">
    <source>
        <dbReference type="Proteomes" id="UP000481583"/>
    </source>
</evidence>
<organism evidence="2 3">
    <name type="scientific">Streptomyces coryli</name>
    <dbReference type="NCBI Taxonomy" id="1128680"/>
    <lineage>
        <taxon>Bacteria</taxon>
        <taxon>Bacillati</taxon>
        <taxon>Actinomycetota</taxon>
        <taxon>Actinomycetes</taxon>
        <taxon>Kitasatosporales</taxon>
        <taxon>Streptomycetaceae</taxon>
        <taxon>Streptomyces</taxon>
    </lineage>
</organism>
<keyword evidence="3" id="KW-1185">Reference proteome</keyword>
<dbReference type="RefSeq" id="WP_165232243.1">
    <property type="nucleotide sequence ID" value="NZ_JAAKZV010000011.1"/>
</dbReference>
<name>A0A6G4TTE5_9ACTN</name>
<protein>
    <submittedName>
        <fullName evidence="2">DUF4429 domain-containing protein</fullName>
    </submittedName>
</protein>
<sequence length="298" mass="31558">MAELIGKDGTWTFDGDLVRIVPGTDRGVHKLRRLLGEVAVPLEAVAGIAYEAGKKGGRLRLRLRDGACPLQQATGGALPDDASPYQVKADSGRTGVAEYFADEVRRALLLEQIPDGPADRYLIAGPSVPLSGDGLDGTASFDGETVRVEWNWLVEDSKKHAGNRVFTLQDLVGVEWSPATALGVGALRFKPRGLLTQLKPDHDPNCLALWGFRKESGATALIAAAVTARLPHPAAVEDAVPPAKALPADAPPAAGDDHDAILRRLRELGELHREGVLTDDEFAVAKQAVLGRLAGGEG</sequence>
<feature type="domain" description="DUF4429" evidence="1">
    <location>
        <begin position="11"/>
        <end position="105"/>
    </location>
</feature>
<dbReference type="Pfam" id="PF14472">
    <property type="entry name" value="DUF4429"/>
    <property type="match status" value="2"/>
</dbReference>
<dbReference type="Proteomes" id="UP000481583">
    <property type="component" value="Unassembled WGS sequence"/>
</dbReference>
<feature type="domain" description="DUF4429" evidence="1">
    <location>
        <begin position="139"/>
        <end position="227"/>
    </location>
</feature>